<dbReference type="PANTHER" id="PTHR43048:SF3">
    <property type="entry name" value="METHYLMALONYL-COA EPIMERASE, MITOCHONDRIAL"/>
    <property type="match status" value="1"/>
</dbReference>
<dbReference type="GeneID" id="42303706"/>
<dbReference type="InterPro" id="IPR051785">
    <property type="entry name" value="MMCE/EMCE_epimerase"/>
</dbReference>
<proteinExistence type="predicted"/>
<sequence>MIIKKIEHVAIIVADMDRSIAFYKEMFDYKVRIRGQNAVREMAFLYHDNQPGMEIELIRDLKPSEGYSDSGIVNHLAFTVDNIDEAIAHYKEKGITFNSDEPKPTLDGGRMILFYGPERELLQFVEPGNRE</sequence>
<dbReference type="AlphaFoldDB" id="A0A1G8LRX8"/>
<feature type="domain" description="VOC" evidence="2">
    <location>
        <begin position="5"/>
        <end position="127"/>
    </location>
</feature>
<protein>
    <submittedName>
        <fullName evidence="3">Lactoylglutathione lyase</fullName>
    </submittedName>
</protein>
<dbReference type="PROSITE" id="PS51819">
    <property type="entry name" value="VOC"/>
    <property type="match status" value="1"/>
</dbReference>
<accession>A0A1G8LRX8</accession>
<dbReference type="GO" id="GO:0004493">
    <property type="term" value="F:methylmalonyl-CoA epimerase activity"/>
    <property type="evidence" value="ECO:0007669"/>
    <property type="project" value="TreeGrafter"/>
</dbReference>
<name>A0A1G8LRX8_ANEMI</name>
<keyword evidence="3" id="KW-0456">Lyase</keyword>
<organism evidence="3 4">
    <name type="scientific">Aneurinibacillus migulanus</name>
    <name type="common">Bacillus migulanus</name>
    <dbReference type="NCBI Taxonomy" id="47500"/>
    <lineage>
        <taxon>Bacteria</taxon>
        <taxon>Bacillati</taxon>
        <taxon>Bacillota</taxon>
        <taxon>Bacilli</taxon>
        <taxon>Bacillales</taxon>
        <taxon>Paenibacillaceae</taxon>
        <taxon>Aneurinibacillus group</taxon>
        <taxon>Aneurinibacillus</taxon>
    </lineage>
</organism>
<reference evidence="3 4" key="1">
    <citation type="submission" date="2016-10" db="EMBL/GenBank/DDBJ databases">
        <authorList>
            <person name="de Groot N.N."/>
        </authorList>
    </citation>
    <scope>NUCLEOTIDE SEQUENCE [LARGE SCALE GENOMIC DNA]</scope>
    <source>
        <strain evidence="3 4">DSM 2895</strain>
    </source>
</reference>
<dbReference type="Gene3D" id="3.10.180.10">
    <property type="entry name" value="2,3-Dihydroxybiphenyl 1,2-Dioxygenase, domain 1"/>
    <property type="match status" value="1"/>
</dbReference>
<dbReference type="PANTHER" id="PTHR43048">
    <property type="entry name" value="METHYLMALONYL-COA EPIMERASE"/>
    <property type="match status" value="1"/>
</dbReference>
<dbReference type="InterPro" id="IPR037523">
    <property type="entry name" value="VOC_core"/>
</dbReference>
<evidence type="ECO:0000313" key="4">
    <source>
        <dbReference type="Proteomes" id="UP000182836"/>
    </source>
</evidence>
<dbReference type="GO" id="GO:0046872">
    <property type="term" value="F:metal ion binding"/>
    <property type="evidence" value="ECO:0007669"/>
    <property type="project" value="UniProtKB-KW"/>
</dbReference>
<dbReference type="GO" id="GO:0016829">
    <property type="term" value="F:lyase activity"/>
    <property type="evidence" value="ECO:0007669"/>
    <property type="project" value="UniProtKB-KW"/>
</dbReference>
<dbReference type="EMBL" id="FNED01000005">
    <property type="protein sequence ID" value="SDI57950.1"/>
    <property type="molecule type" value="Genomic_DNA"/>
</dbReference>
<dbReference type="GO" id="GO:0046491">
    <property type="term" value="P:L-methylmalonyl-CoA metabolic process"/>
    <property type="evidence" value="ECO:0007669"/>
    <property type="project" value="TreeGrafter"/>
</dbReference>
<gene>
    <name evidence="3" type="ORF">SAMN04487909_105174</name>
</gene>
<dbReference type="Pfam" id="PF13669">
    <property type="entry name" value="Glyoxalase_4"/>
    <property type="match status" value="1"/>
</dbReference>
<dbReference type="Proteomes" id="UP000182836">
    <property type="component" value="Unassembled WGS sequence"/>
</dbReference>
<dbReference type="InterPro" id="IPR029068">
    <property type="entry name" value="Glyas_Bleomycin-R_OHBP_Dase"/>
</dbReference>
<evidence type="ECO:0000259" key="2">
    <source>
        <dbReference type="PROSITE" id="PS51819"/>
    </source>
</evidence>
<dbReference type="RefSeq" id="WP_307723446.1">
    <property type="nucleotide sequence ID" value="NZ_BJOA01000247.1"/>
</dbReference>
<evidence type="ECO:0000313" key="3">
    <source>
        <dbReference type="EMBL" id="SDI57950.1"/>
    </source>
</evidence>
<keyword evidence="1" id="KW-0479">Metal-binding</keyword>
<dbReference type="SUPFAM" id="SSF54593">
    <property type="entry name" value="Glyoxalase/Bleomycin resistance protein/Dihydroxybiphenyl dioxygenase"/>
    <property type="match status" value="1"/>
</dbReference>
<evidence type="ECO:0000256" key="1">
    <source>
        <dbReference type="ARBA" id="ARBA00022723"/>
    </source>
</evidence>